<dbReference type="GO" id="GO:0016740">
    <property type="term" value="F:transferase activity"/>
    <property type="evidence" value="ECO:0007669"/>
    <property type="project" value="UniProtKB-KW"/>
</dbReference>
<keyword evidence="7" id="KW-0274">FAD</keyword>
<dbReference type="InterPro" id="IPR024932">
    <property type="entry name" value="ApbE"/>
</dbReference>
<dbReference type="GO" id="GO:0046872">
    <property type="term" value="F:metal ion binding"/>
    <property type="evidence" value="ECO:0007669"/>
    <property type="project" value="UniProtKB-KW"/>
</dbReference>
<protein>
    <recommendedName>
        <fullName evidence="3">FAD:protein FMN transferase</fullName>
        <ecNumber evidence="2">2.7.1.180</ecNumber>
    </recommendedName>
    <alternativeName>
        <fullName evidence="9">Flavin transferase</fullName>
    </alternativeName>
</protein>
<evidence type="ECO:0000256" key="3">
    <source>
        <dbReference type="ARBA" id="ARBA00016337"/>
    </source>
</evidence>
<reference evidence="11 12" key="1">
    <citation type="submission" date="2016-10" db="EMBL/GenBank/DDBJ databases">
        <authorList>
            <person name="de Groot N.N."/>
        </authorList>
    </citation>
    <scope>NUCLEOTIDE SEQUENCE [LARGE SCALE GENOMIC DNA]</scope>
    <source>
        <strain evidence="11 12">CGMCC 4.3491</strain>
    </source>
</reference>
<evidence type="ECO:0000313" key="12">
    <source>
        <dbReference type="Proteomes" id="UP000198891"/>
    </source>
</evidence>
<keyword evidence="12" id="KW-1185">Reference proteome</keyword>
<keyword evidence="4" id="KW-0285">Flavoprotein</keyword>
<dbReference type="SUPFAM" id="SSF143631">
    <property type="entry name" value="ApbE-like"/>
    <property type="match status" value="1"/>
</dbReference>
<accession>A0A1H3QAV8</accession>
<dbReference type="Gene3D" id="3.10.520.10">
    <property type="entry name" value="ApbE-like domains"/>
    <property type="match status" value="2"/>
</dbReference>
<comment type="cofactor">
    <cofactor evidence="1">
        <name>Mg(2+)</name>
        <dbReference type="ChEBI" id="CHEBI:18420"/>
    </cofactor>
</comment>
<evidence type="ECO:0000256" key="6">
    <source>
        <dbReference type="ARBA" id="ARBA00022723"/>
    </source>
</evidence>
<dbReference type="Proteomes" id="UP000198891">
    <property type="component" value="Unassembled WGS sequence"/>
</dbReference>
<evidence type="ECO:0000256" key="4">
    <source>
        <dbReference type="ARBA" id="ARBA00022630"/>
    </source>
</evidence>
<evidence type="ECO:0000256" key="10">
    <source>
        <dbReference type="ARBA" id="ARBA00048540"/>
    </source>
</evidence>
<sequence length="251" mass="26497">MTVHVFDTMGTTVSLRFPGDLPTADTLSGVEDAFRTFDLRFSLYRDGSEISRVARGEVPLHRSSAVLRDMYAEALEWHRRTAGAFTPHRPDGIIDLSGIVKAAAIEAGGRVLDAAGEGHWLLNAGGDILSQGTFRGAPWRVGVVDPGDRTALLCGVGFTGARRALATSGTAERGEHVWRVDASGEPTFRQVSVLADDIVTADVLATAILSGGPARCQEMLDRFDVDALIVDAEGRLTATPGLATSAGLAPA</sequence>
<keyword evidence="6" id="KW-0479">Metal-binding</keyword>
<dbReference type="InterPro" id="IPR003374">
    <property type="entry name" value="ApbE-like_sf"/>
</dbReference>
<dbReference type="RefSeq" id="WP_245741523.1">
    <property type="nucleotide sequence ID" value="NZ_FNPZ01000002.1"/>
</dbReference>
<evidence type="ECO:0000313" key="11">
    <source>
        <dbReference type="EMBL" id="SDZ10390.1"/>
    </source>
</evidence>
<dbReference type="EMBL" id="FNPZ01000002">
    <property type="protein sequence ID" value="SDZ10390.1"/>
    <property type="molecule type" value="Genomic_DNA"/>
</dbReference>
<keyword evidence="11" id="KW-0449">Lipoprotein</keyword>
<dbReference type="PANTHER" id="PTHR30040:SF2">
    <property type="entry name" value="FAD:PROTEIN FMN TRANSFERASE"/>
    <property type="match status" value="1"/>
</dbReference>
<evidence type="ECO:0000256" key="8">
    <source>
        <dbReference type="ARBA" id="ARBA00022842"/>
    </source>
</evidence>
<evidence type="ECO:0000256" key="9">
    <source>
        <dbReference type="ARBA" id="ARBA00031306"/>
    </source>
</evidence>
<organism evidence="11 12">
    <name type="scientific">Herbiconiux ginsengi</name>
    <dbReference type="NCBI Taxonomy" id="381665"/>
    <lineage>
        <taxon>Bacteria</taxon>
        <taxon>Bacillati</taxon>
        <taxon>Actinomycetota</taxon>
        <taxon>Actinomycetes</taxon>
        <taxon>Micrococcales</taxon>
        <taxon>Microbacteriaceae</taxon>
        <taxon>Herbiconiux</taxon>
    </lineage>
</organism>
<dbReference type="AlphaFoldDB" id="A0A1H3QAV8"/>
<dbReference type="PANTHER" id="PTHR30040">
    <property type="entry name" value="THIAMINE BIOSYNTHESIS LIPOPROTEIN APBE"/>
    <property type="match status" value="1"/>
</dbReference>
<gene>
    <name evidence="11" type="ORF">SAMN05216554_2412</name>
</gene>
<dbReference type="EC" id="2.7.1.180" evidence="2"/>
<evidence type="ECO:0000256" key="1">
    <source>
        <dbReference type="ARBA" id="ARBA00001946"/>
    </source>
</evidence>
<evidence type="ECO:0000256" key="2">
    <source>
        <dbReference type="ARBA" id="ARBA00011955"/>
    </source>
</evidence>
<evidence type="ECO:0000256" key="7">
    <source>
        <dbReference type="ARBA" id="ARBA00022827"/>
    </source>
</evidence>
<keyword evidence="8" id="KW-0460">Magnesium</keyword>
<name>A0A1H3QAV8_9MICO</name>
<dbReference type="STRING" id="381665.SAMN05216554_2412"/>
<proteinExistence type="predicted"/>
<keyword evidence="5" id="KW-0808">Transferase</keyword>
<evidence type="ECO:0000256" key="5">
    <source>
        <dbReference type="ARBA" id="ARBA00022679"/>
    </source>
</evidence>
<comment type="catalytic activity">
    <reaction evidence="10">
        <text>L-threonyl-[protein] + FAD = FMN-L-threonyl-[protein] + AMP + H(+)</text>
        <dbReference type="Rhea" id="RHEA:36847"/>
        <dbReference type="Rhea" id="RHEA-COMP:11060"/>
        <dbReference type="Rhea" id="RHEA-COMP:11061"/>
        <dbReference type="ChEBI" id="CHEBI:15378"/>
        <dbReference type="ChEBI" id="CHEBI:30013"/>
        <dbReference type="ChEBI" id="CHEBI:57692"/>
        <dbReference type="ChEBI" id="CHEBI:74257"/>
        <dbReference type="ChEBI" id="CHEBI:456215"/>
        <dbReference type="EC" id="2.7.1.180"/>
    </reaction>
</comment>
<dbReference type="Pfam" id="PF02424">
    <property type="entry name" value="ApbE"/>
    <property type="match status" value="2"/>
</dbReference>